<dbReference type="InterPro" id="IPR003599">
    <property type="entry name" value="Ig_sub"/>
</dbReference>
<dbReference type="PROSITE" id="PS50835">
    <property type="entry name" value="IG_LIKE"/>
    <property type="match status" value="4"/>
</dbReference>
<dbReference type="CTD" id="8736"/>
<dbReference type="GO" id="GO:0005198">
    <property type="term" value="F:structural molecule activity"/>
    <property type="evidence" value="ECO:0007669"/>
    <property type="project" value="UniProtKB-ARBA"/>
</dbReference>
<proteinExistence type="predicted"/>
<dbReference type="FunFam" id="2.60.40.10:FF:000134">
    <property type="entry name" value="Myomesin 1"/>
    <property type="match status" value="1"/>
</dbReference>
<keyword evidence="4" id="KW-0677">Repeat</keyword>
<evidence type="ECO:0000313" key="10">
    <source>
        <dbReference type="Proteomes" id="UP001318040"/>
    </source>
</evidence>
<evidence type="ECO:0000313" key="11">
    <source>
        <dbReference type="RefSeq" id="XP_032817741.1"/>
    </source>
</evidence>
<dbReference type="Proteomes" id="UP001318040">
    <property type="component" value="Chromosome 27"/>
</dbReference>
<dbReference type="InterPro" id="IPR013098">
    <property type="entry name" value="Ig_I-set"/>
</dbReference>
<keyword evidence="3" id="KW-0963">Cytoplasm</keyword>
<feature type="domain" description="Ig-like" evidence="8">
    <location>
        <begin position="1388"/>
        <end position="1466"/>
    </location>
</feature>
<evidence type="ECO:0000313" key="12">
    <source>
        <dbReference type="RefSeq" id="XP_032817742.1"/>
    </source>
</evidence>
<dbReference type="SUPFAM" id="SSF49265">
    <property type="entry name" value="Fibronectin type III"/>
    <property type="match status" value="3"/>
</dbReference>
<dbReference type="RefSeq" id="XP_032817741.1">
    <property type="nucleotide sequence ID" value="XM_032961850.1"/>
</dbReference>
<dbReference type="FunFam" id="2.60.40.10:FF:000179">
    <property type="entry name" value="Myomesin 2"/>
    <property type="match status" value="1"/>
</dbReference>
<keyword evidence="6" id="KW-0393">Immunoglobulin domain</keyword>
<feature type="domain" description="Ig-like" evidence="8">
    <location>
        <begin position="941"/>
        <end position="1029"/>
    </location>
</feature>
<dbReference type="Pfam" id="PF07679">
    <property type="entry name" value="I-set"/>
    <property type="match status" value="4"/>
</dbReference>
<dbReference type="Gene3D" id="2.60.40.10">
    <property type="entry name" value="Immunoglobulins"/>
    <property type="match status" value="12"/>
</dbReference>
<dbReference type="PRINTS" id="PR00014">
    <property type="entry name" value="FNTYPEIII"/>
</dbReference>
<evidence type="ECO:0000259" key="9">
    <source>
        <dbReference type="PROSITE" id="PS50853"/>
    </source>
</evidence>
<evidence type="ECO:0000256" key="7">
    <source>
        <dbReference type="SAM" id="MobiDB-lite"/>
    </source>
</evidence>
<dbReference type="PANTHER" id="PTHR13817">
    <property type="entry name" value="TITIN"/>
    <property type="match status" value="1"/>
</dbReference>
<dbReference type="FunFam" id="2.60.40.10:FF:000233">
    <property type="entry name" value="Myomesin 1"/>
    <property type="match status" value="1"/>
</dbReference>
<feature type="domain" description="Fibronectin type-III" evidence="9">
    <location>
        <begin position="409"/>
        <end position="503"/>
    </location>
</feature>
<dbReference type="InterPro" id="IPR003598">
    <property type="entry name" value="Ig_sub2"/>
</dbReference>
<feature type="domain" description="Fibronectin type-III" evidence="9">
    <location>
        <begin position="638"/>
        <end position="730"/>
    </location>
</feature>
<dbReference type="FunFam" id="2.60.40.10:FF:000192">
    <property type="entry name" value="Myomesin 1"/>
    <property type="match status" value="1"/>
</dbReference>
<dbReference type="InterPro" id="IPR036116">
    <property type="entry name" value="FN3_sf"/>
</dbReference>
<accession>A0AAJ7TIZ8</accession>
<dbReference type="InterPro" id="IPR013783">
    <property type="entry name" value="Ig-like_fold"/>
</dbReference>
<dbReference type="CDD" id="cd00096">
    <property type="entry name" value="Ig"/>
    <property type="match status" value="1"/>
</dbReference>
<dbReference type="FunFam" id="2.60.40.10:FF:000029">
    <property type="entry name" value="Myomesin 1"/>
    <property type="match status" value="1"/>
</dbReference>
<feature type="domain" description="Ig-like" evidence="8">
    <location>
        <begin position="1162"/>
        <end position="1248"/>
    </location>
</feature>
<dbReference type="PANTHER" id="PTHR13817:SF16">
    <property type="entry name" value="MYOMESIN-1"/>
    <property type="match status" value="1"/>
</dbReference>
<dbReference type="RefSeq" id="XP_032817742.1">
    <property type="nucleotide sequence ID" value="XM_032961851.1"/>
</dbReference>
<dbReference type="FunFam" id="2.60.40.10:FF:002172">
    <property type="entry name" value="Myomesin 1a (skelemin)"/>
    <property type="match status" value="2"/>
</dbReference>
<dbReference type="FunFam" id="2.60.40.10:FF:000069">
    <property type="entry name" value="Alpha-protein kinase 3"/>
    <property type="match status" value="1"/>
</dbReference>
<dbReference type="Pfam" id="PF00041">
    <property type="entry name" value="fn3"/>
    <property type="match status" value="5"/>
</dbReference>
<feature type="domain" description="Fibronectin type-III" evidence="9">
    <location>
        <begin position="537"/>
        <end position="632"/>
    </location>
</feature>
<organism evidence="10 11">
    <name type="scientific">Petromyzon marinus</name>
    <name type="common">Sea lamprey</name>
    <dbReference type="NCBI Taxonomy" id="7757"/>
    <lineage>
        <taxon>Eukaryota</taxon>
        <taxon>Metazoa</taxon>
        <taxon>Chordata</taxon>
        <taxon>Craniata</taxon>
        <taxon>Vertebrata</taxon>
        <taxon>Cyclostomata</taxon>
        <taxon>Hyperoartia</taxon>
        <taxon>Petromyzontiformes</taxon>
        <taxon>Petromyzontidae</taxon>
        <taxon>Petromyzon</taxon>
    </lineage>
</organism>
<dbReference type="InterPro" id="IPR007110">
    <property type="entry name" value="Ig-like_dom"/>
</dbReference>
<dbReference type="InterPro" id="IPR050964">
    <property type="entry name" value="Striated_Muscle_Regulatory"/>
</dbReference>
<evidence type="ECO:0000256" key="5">
    <source>
        <dbReference type="ARBA" id="ARBA00023179"/>
    </source>
</evidence>
<dbReference type="InterPro" id="IPR036179">
    <property type="entry name" value="Ig-like_dom_sf"/>
</dbReference>
<feature type="region of interest" description="Disordered" evidence="7">
    <location>
        <begin position="17"/>
        <end position="39"/>
    </location>
</feature>
<dbReference type="SMART" id="SM00409">
    <property type="entry name" value="IG"/>
    <property type="match status" value="6"/>
</dbReference>
<dbReference type="PROSITE" id="PS50853">
    <property type="entry name" value="FN3"/>
    <property type="match status" value="5"/>
</dbReference>
<dbReference type="SUPFAM" id="SSF48726">
    <property type="entry name" value="Immunoglobulin"/>
    <property type="match status" value="5"/>
</dbReference>
<evidence type="ECO:0000256" key="1">
    <source>
        <dbReference type="ARBA" id="ARBA00004496"/>
    </source>
</evidence>
<keyword evidence="2" id="KW-0787">Thick filament</keyword>
<evidence type="ECO:0000256" key="4">
    <source>
        <dbReference type="ARBA" id="ARBA00022737"/>
    </source>
</evidence>
<feature type="domain" description="Fibronectin type-III" evidence="9">
    <location>
        <begin position="736"/>
        <end position="834"/>
    </location>
</feature>
<comment type="subcellular location">
    <subcellularLocation>
        <location evidence="1">Cytoplasm</location>
    </subcellularLocation>
</comment>
<feature type="domain" description="Ig-like" evidence="8">
    <location>
        <begin position="178"/>
        <end position="269"/>
    </location>
</feature>
<name>A0AAJ7TIZ8_PETMA</name>
<evidence type="ECO:0000256" key="2">
    <source>
        <dbReference type="ARBA" id="ARBA00022433"/>
    </source>
</evidence>
<dbReference type="FunFam" id="2.60.40.10:FF:000670">
    <property type="entry name" value="Myomesin 2"/>
    <property type="match status" value="1"/>
</dbReference>
<dbReference type="SMART" id="SM00060">
    <property type="entry name" value="FN3"/>
    <property type="match status" value="5"/>
</dbReference>
<dbReference type="InterPro" id="IPR003961">
    <property type="entry name" value="FN3_dom"/>
</dbReference>
<reference evidence="11 12" key="1">
    <citation type="submission" date="2025-04" db="UniProtKB">
        <authorList>
            <consortium name="RefSeq"/>
        </authorList>
    </citation>
    <scope>IDENTIFICATION</scope>
    <source>
        <tissue evidence="11 12">Sperm</tissue>
    </source>
</reference>
<dbReference type="GO" id="GO:0005737">
    <property type="term" value="C:cytoplasm"/>
    <property type="evidence" value="ECO:0007669"/>
    <property type="project" value="UniProtKB-SubCell"/>
</dbReference>
<dbReference type="FunFam" id="2.60.40.10:FF:000124">
    <property type="entry name" value="Myomesin 1"/>
    <property type="match status" value="1"/>
</dbReference>
<sequence>MSLHLLQKTGYDASLQHSSQAHSAAASHHSKSSSSSSQLAQSTFAARSSNKYTGLTSSTTLSEIKEEAKDDYVARKYGGYSSYGQADDCYCSSVIPVYHSRGETFGVQELEDDLMRDTTSYLARRSLLAQGSETVQQTLQTTLDSARYKAERVELERKIHQRAQFKHRMNVDSKLHAPEFTIKLRSHTVWEGSGVQFRSTVHGWPEPVVTWYKNMVPIDVSLKPEKYRVVNKFGVHTLDIYNCEFDDTAQYSATAMNAKGQSSTVASLVVKRFKGELRDDMFPLGKLLPFDMAEFLAASSKLSLHLVDPFNVSFGTEGDTLSLGTTVVLHPPVKGYTPDVQWLRNHVPLVDSKWLKVTFNEGRATLTLPHVNKEDEGLYTVRVTAGRQFQEHSAYFFVRDGEMVGYPGSPLDVECLEVNKDYIIITWKQPSADGGSAIIGFFIDKREVGTDLWLQCNDTPVKFARYPVTGLVEGRSYQFRVRGVNASGIGRPSRASIPTAALDPLDRARMKGGPIAPWTGQIIVTEEEPDEGRIPGPPTELSITEATRNYIVLSWKPPVMRGSEGIMYYIEKSTGGEDNWHRINDELPLKSPRFALFDVVVGQAYAFRVRTCNSSGISEPSETTHHITVGDKLEIPSPPSDVVCSRNTRSSVVVSWKESPTADVVGYYIDSKLQGTDTWVPCNNKPVTGTRFTVHGLVEGETYTLRVKAVNAADVSAPSPESEPIMVRATISHPSAPYALAILESVKDSIVLEWKAPKFSGETPITGYYVDYYHVHEDGSGTWHEANVRAVGERMYRVTELKENLVYKFRVRAGNKAGVGTASDPSESIKCEEWTLAVPGPPHDLRVTEVRKDSLVLLWDEPVYTGRTAVTGYYADLCVAGVADDSLQWRGVNEKATGNKFIKVTGLVEGTTYVFRVRAENITGVGRCSEVTDAVLAETRPGTKEVAVNVDDDGIVYLEFECDKLSPTSEFIWSKNYQDIGDADKARVATETKGNRTKLMFKSPDVEDLGVYSCLVTDTDGVSSSYTLDEDELKRLLELSYDHKNPVVPLLTTLQTEVLEQGQVRFWLQAEKLSPAGQAHFVVNEKEVAAGGKYKINCDKGTGIVEMIMEDFSAEDEGTYTVLLQDGKAKNQSSLVVIGDDFKDLLQQSEFARREYLRKQGPHFVDFLAWEVTEDCNVNLICKVANVKKETNIVWYKDERELQEETDFEAQSGVCKLQITQMAKKDAGIYKVVIWDDRGKDKTTLILTDSVYDQIIHAICKIAAESASELKLQSTAEGIKIYTFVKYYPEDLKVSWCHKDTKLASTDRVRSGVMIDQLWLHINEPAEKDKGKYTVELFDGQETHRRALDLSGQAFDDAYAEFQRLKQAAIAEKNRARVVGGLPDVVTVQQGKTLNLTCNVSGDPAPEVSWLRNEHPVDSDNHLVLKFEAGKFASFTVNGVTTSDSGRYSIVVRNKYGTETGDFTVSVFKPQEGEEEEEEGAAEGVHDKHAGKDEAAKKTTKAK</sequence>
<keyword evidence="5" id="KW-0514">Muscle protein</keyword>
<dbReference type="GO" id="GO:0032982">
    <property type="term" value="C:myosin filament"/>
    <property type="evidence" value="ECO:0007669"/>
    <property type="project" value="UniProtKB-KW"/>
</dbReference>
<feature type="domain" description="Fibronectin type-III" evidence="9">
    <location>
        <begin position="841"/>
        <end position="942"/>
    </location>
</feature>
<dbReference type="CDD" id="cd00063">
    <property type="entry name" value="FN3"/>
    <property type="match status" value="5"/>
</dbReference>
<gene>
    <name evidence="11 12" type="primary">LOC116946670</name>
</gene>
<evidence type="ECO:0000256" key="3">
    <source>
        <dbReference type="ARBA" id="ARBA00022490"/>
    </source>
</evidence>
<keyword evidence="10" id="KW-1185">Reference proteome</keyword>
<evidence type="ECO:0000259" key="8">
    <source>
        <dbReference type="PROSITE" id="PS50835"/>
    </source>
</evidence>
<feature type="compositionally biased region" description="Basic and acidic residues" evidence="7">
    <location>
        <begin position="1484"/>
        <end position="1497"/>
    </location>
</feature>
<dbReference type="SMART" id="SM00408">
    <property type="entry name" value="IGc2"/>
    <property type="match status" value="5"/>
</dbReference>
<protein>
    <submittedName>
        <fullName evidence="11 12">M-protein, striated muscle-like</fullName>
    </submittedName>
</protein>
<dbReference type="FunFam" id="2.60.40.10:FF:000197">
    <property type="entry name" value="Myomesin 1"/>
    <property type="match status" value="1"/>
</dbReference>
<evidence type="ECO:0000256" key="6">
    <source>
        <dbReference type="ARBA" id="ARBA00023319"/>
    </source>
</evidence>
<feature type="region of interest" description="Disordered" evidence="7">
    <location>
        <begin position="1469"/>
        <end position="1503"/>
    </location>
</feature>
<dbReference type="KEGG" id="pmrn:116946670"/>